<dbReference type="InterPro" id="IPR018247">
    <property type="entry name" value="EF_Hand_1_Ca_BS"/>
</dbReference>
<dbReference type="EMBL" id="BMHE01000006">
    <property type="protein sequence ID" value="GGI46495.1"/>
    <property type="molecule type" value="Genomic_DNA"/>
</dbReference>
<reference evidence="3" key="1">
    <citation type="journal article" date="2019" name="Int. J. Syst. Evol. Microbiol.">
        <title>The Global Catalogue of Microorganisms (GCM) 10K type strain sequencing project: providing services to taxonomists for standard genome sequencing and annotation.</title>
        <authorList>
            <consortium name="The Broad Institute Genomics Platform"/>
            <consortium name="The Broad Institute Genome Sequencing Center for Infectious Disease"/>
            <person name="Wu L."/>
            <person name="Ma J."/>
        </authorList>
    </citation>
    <scope>NUCLEOTIDE SEQUENCE [LARGE SCALE GENOMIC DNA]</scope>
    <source>
        <strain evidence="3">CGMCC 1.15043</strain>
    </source>
</reference>
<protein>
    <recommendedName>
        <fullName evidence="1">Dockerin domain-containing protein</fullName>
    </recommendedName>
</protein>
<gene>
    <name evidence="2" type="ORF">GCM10008018_17380</name>
</gene>
<feature type="domain" description="Dockerin" evidence="1">
    <location>
        <begin position="41"/>
        <end position="105"/>
    </location>
</feature>
<dbReference type="PROSITE" id="PS00018">
    <property type="entry name" value="EF_HAND_1"/>
    <property type="match status" value="1"/>
</dbReference>
<dbReference type="InterPro" id="IPR016134">
    <property type="entry name" value="Dockerin_dom"/>
</dbReference>
<dbReference type="InterPro" id="IPR002105">
    <property type="entry name" value="Dockerin_1_rpt"/>
</dbReference>
<sequence>MQAAIDQASAVAVNAQATQAEVDQAVTALNAALQTFISSVITSRPGDVNGDDKFTVGDLAIVAAYYGKNSSDSNWQKYKVADINGDGVVDLIDLAAVAQKVLGTL</sequence>
<keyword evidence="3" id="KW-1185">Reference proteome</keyword>
<dbReference type="Gene3D" id="1.10.1330.10">
    <property type="entry name" value="Dockerin domain"/>
    <property type="match status" value="1"/>
</dbReference>
<dbReference type="SUPFAM" id="SSF63446">
    <property type="entry name" value="Type I dockerin domain"/>
    <property type="match status" value="1"/>
</dbReference>
<accession>A0ABQ2BSD5</accession>
<evidence type="ECO:0000313" key="2">
    <source>
        <dbReference type="EMBL" id="GGI46495.1"/>
    </source>
</evidence>
<name>A0ABQ2BSD5_9BACL</name>
<dbReference type="Pfam" id="PF00404">
    <property type="entry name" value="Dockerin_1"/>
    <property type="match status" value="1"/>
</dbReference>
<dbReference type="PROSITE" id="PS51766">
    <property type="entry name" value="DOCKERIN"/>
    <property type="match status" value="1"/>
</dbReference>
<comment type="caution">
    <text evidence="2">The sequence shown here is derived from an EMBL/GenBank/DDBJ whole genome shotgun (WGS) entry which is preliminary data.</text>
</comment>
<dbReference type="InterPro" id="IPR036439">
    <property type="entry name" value="Dockerin_dom_sf"/>
</dbReference>
<organism evidence="2 3">
    <name type="scientific">Paenibacillus marchantiophytorum</name>
    <dbReference type="NCBI Taxonomy" id="1619310"/>
    <lineage>
        <taxon>Bacteria</taxon>
        <taxon>Bacillati</taxon>
        <taxon>Bacillota</taxon>
        <taxon>Bacilli</taxon>
        <taxon>Bacillales</taxon>
        <taxon>Paenibacillaceae</taxon>
        <taxon>Paenibacillus</taxon>
    </lineage>
</organism>
<dbReference type="Gene3D" id="1.20.1270.90">
    <property type="entry name" value="AF1782-like"/>
    <property type="match status" value="1"/>
</dbReference>
<proteinExistence type="predicted"/>
<evidence type="ECO:0000313" key="3">
    <source>
        <dbReference type="Proteomes" id="UP000615455"/>
    </source>
</evidence>
<dbReference type="CDD" id="cd14256">
    <property type="entry name" value="Dockerin_I"/>
    <property type="match status" value="1"/>
</dbReference>
<dbReference type="Proteomes" id="UP000615455">
    <property type="component" value="Unassembled WGS sequence"/>
</dbReference>
<evidence type="ECO:0000259" key="1">
    <source>
        <dbReference type="PROSITE" id="PS51766"/>
    </source>
</evidence>